<dbReference type="GO" id="GO:0005737">
    <property type="term" value="C:cytoplasm"/>
    <property type="evidence" value="ECO:0007669"/>
    <property type="project" value="UniProtKB-SubCell"/>
</dbReference>
<dbReference type="EMBL" id="AP014924">
    <property type="protein sequence ID" value="BAS27477.1"/>
    <property type="molecule type" value="Genomic_DNA"/>
</dbReference>
<evidence type="ECO:0000256" key="4">
    <source>
        <dbReference type="ARBA" id="ARBA00023186"/>
    </source>
</evidence>
<keyword evidence="1 5" id="KW-0963">Cytoplasm</keyword>
<dbReference type="STRING" id="1555112.LIP_1631"/>
<comment type="function">
    <text evidence="5">An accessory protein needed during the final step in the assembly of 30S ribosomal subunit, possibly for assembly of the head region. Essential for efficient processing of 16S rRNA. May be needed both before and after RbfA during the maturation of 16S rRNA. It has affinity for free ribosomal 30S subunits but not for 70S ribosomes.</text>
</comment>
<dbReference type="KEGG" id="lpil:LIP_1631"/>
<evidence type="ECO:0000259" key="7">
    <source>
        <dbReference type="Pfam" id="PF24986"/>
    </source>
</evidence>
<keyword evidence="9" id="KW-1185">Reference proteome</keyword>
<protein>
    <recommendedName>
        <fullName evidence="5">Ribosome maturation factor RimM</fullName>
    </recommendedName>
</protein>
<dbReference type="SUPFAM" id="SSF50447">
    <property type="entry name" value="Translation proteins"/>
    <property type="match status" value="1"/>
</dbReference>
<evidence type="ECO:0000256" key="1">
    <source>
        <dbReference type="ARBA" id="ARBA00022490"/>
    </source>
</evidence>
<reference evidence="9" key="2">
    <citation type="journal article" date="2016" name="Int. J. Syst. Evol. Microbiol.">
        <title>Complete genome sequence and cell structure of Limnochorda pilosa, a Gram-negative spore-former within the phylum Firmicutes.</title>
        <authorList>
            <person name="Watanabe M."/>
            <person name="Kojima H."/>
            <person name="Fukui M."/>
        </authorList>
    </citation>
    <scope>NUCLEOTIDE SEQUENCE [LARGE SCALE GENOMIC DNA]</scope>
    <source>
        <strain evidence="9">HC45</strain>
    </source>
</reference>
<dbReference type="InterPro" id="IPR011033">
    <property type="entry name" value="PRC_barrel-like_sf"/>
</dbReference>
<dbReference type="Pfam" id="PF24986">
    <property type="entry name" value="PRC_RimM"/>
    <property type="match status" value="1"/>
</dbReference>
<dbReference type="InterPro" id="IPR009000">
    <property type="entry name" value="Transl_B-barrel_sf"/>
</dbReference>
<dbReference type="PATRIC" id="fig|1555112.3.peg.1664"/>
<dbReference type="InterPro" id="IPR002676">
    <property type="entry name" value="RimM_N"/>
</dbReference>
<accession>A0A0K2SKD2</accession>
<evidence type="ECO:0000256" key="5">
    <source>
        <dbReference type="HAMAP-Rule" id="MF_00014"/>
    </source>
</evidence>
<evidence type="ECO:0000256" key="2">
    <source>
        <dbReference type="ARBA" id="ARBA00022517"/>
    </source>
</evidence>
<dbReference type="GO" id="GO:0042274">
    <property type="term" value="P:ribosomal small subunit biogenesis"/>
    <property type="evidence" value="ECO:0007669"/>
    <property type="project" value="UniProtKB-UniRule"/>
</dbReference>
<organism evidence="8 9">
    <name type="scientific">Limnochorda pilosa</name>
    <dbReference type="NCBI Taxonomy" id="1555112"/>
    <lineage>
        <taxon>Bacteria</taxon>
        <taxon>Bacillati</taxon>
        <taxon>Bacillota</taxon>
        <taxon>Limnochordia</taxon>
        <taxon>Limnochordales</taxon>
        <taxon>Limnochordaceae</taxon>
        <taxon>Limnochorda</taxon>
    </lineage>
</organism>
<dbReference type="GO" id="GO:0006364">
    <property type="term" value="P:rRNA processing"/>
    <property type="evidence" value="ECO:0007669"/>
    <property type="project" value="UniProtKB-UniRule"/>
</dbReference>
<dbReference type="GO" id="GO:0005840">
    <property type="term" value="C:ribosome"/>
    <property type="evidence" value="ECO:0007669"/>
    <property type="project" value="InterPro"/>
</dbReference>
<name>A0A0K2SKD2_LIMPI</name>
<comment type="similarity">
    <text evidence="5">Belongs to the RimM family.</text>
</comment>
<dbReference type="PANTHER" id="PTHR33692:SF1">
    <property type="entry name" value="RIBOSOME MATURATION FACTOR RIMM"/>
    <property type="match status" value="1"/>
</dbReference>
<dbReference type="PANTHER" id="PTHR33692">
    <property type="entry name" value="RIBOSOME MATURATION FACTOR RIMM"/>
    <property type="match status" value="1"/>
</dbReference>
<feature type="domain" description="RimM N-terminal" evidence="6">
    <location>
        <begin position="3"/>
        <end position="85"/>
    </location>
</feature>
<evidence type="ECO:0000313" key="8">
    <source>
        <dbReference type="EMBL" id="BAS27477.1"/>
    </source>
</evidence>
<gene>
    <name evidence="5" type="primary">rimM</name>
    <name evidence="8" type="ORF">LIP_1631</name>
</gene>
<comment type="domain">
    <text evidence="5">The PRC barrel domain binds ribosomal protein uS19.</text>
</comment>
<keyword evidence="4 5" id="KW-0143">Chaperone</keyword>
<dbReference type="Pfam" id="PF01782">
    <property type="entry name" value="RimM"/>
    <property type="match status" value="1"/>
</dbReference>
<keyword evidence="2 5" id="KW-0690">Ribosome biogenesis</keyword>
<sequence length="183" mass="20459">MAVGRVLGPWGVAGWVRVEPLTDRPERFLRLEQVRFRPAAGRPLRSVRVRDVQVQGIQVRLAFSGVETREEALELANGLLQVPAAEAEPLPEGRYYRFQLLGLEVWTVPEGRRLGRVVEVLETGANDVLVVQREEGGEVLLPALRQVVRRVDLDAGRLEAELLPGLEEATGRADARRRDHPLP</sequence>
<dbReference type="GO" id="GO:0043022">
    <property type="term" value="F:ribosome binding"/>
    <property type="evidence" value="ECO:0007669"/>
    <property type="project" value="InterPro"/>
</dbReference>
<dbReference type="InterPro" id="IPR036976">
    <property type="entry name" value="RimM_N_sf"/>
</dbReference>
<evidence type="ECO:0000256" key="3">
    <source>
        <dbReference type="ARBA" id="ARBA00022552"/>
    </source>
</evidence>
<dbReference type="NCBIfam" id="TIGR02273">
    <property type="entry name" value="16S_RimM"/>
    <property type="match status" value="1"/>
</dbReference>
<dbReference type="Gene3D" id="2.30.30.240">
    <property type="entry name" value="PRC-barrel domain"/>
    <property type="match status" value="1"/>
</dbReference>
<comment type="subunit">
    <text evidence="5">Binds ribosomal protein uS19.</text>
</comment>
<dbReference type="HAMAP" id="MF_00014">
    <property type="entry name" value="Ribosome_mat_RimM"/>
    <property type="match status" value="1"/>
</dbReference>
<dbReference type="Proteomes" id="UP000065807">
    <property type="component" value="Chromosome"/>
</dbReference>
<comment type="subcellular location">
    <subcellularLocation>
        <location evidence="5">Cytoplasm</location>
    </subcellularLocation>
</comment>
<evidence type="ECO:0000259" key="6">
    <source>
        <dbReference type="Pfam" id="PF01782"/>
    </source>
</evidence>
<proteinExistence type="inferred from homology"/>
<dbReference type="InterPro" id="IPR011961">
    <property type="entry name" value="RimM"/>
</dbReference>
<dbReference type="Gene3D" id="2.40.30.60">
    <property type="entry name" value="RimM"/>
    <property type="match status" value="1"/>
</dbReference>
<dbReference type="InterPro" id="IPR056792">
    <property type="entry name" value="PRC_RimM"/>
</dbReference>
<dbReference type="SUPFAM" id="SSF50346">
    <property type="entry name" value="PRC-barrel domain"/>
    <property type="match status" value="1"/>
</dbReference>
<keyword evidence="3 5" id="KW-0698">rRNA processing</keyword>
<evidence type="ECO:0000313" key="9">
    <source>
        <dbReference type="Proteomes" id="UP000065807"/>
    </source>
</evidence>
<reference evidence="9" key="1">
    <citation type="submission" date="2015-07" db="EMBL/GenBank/DDBJ databases">
        <title>Complete genome sequence and phylogenetic analysis of Limnochorda pilosa.</title>
        <authorList>
            <person name="Watanabe M."/>
            <person name="Kojima H."/>
            <person name="Fukui M."/>
        </authorList>
    </citation>
    <scope>NUCLEOTIDE SEQUENCE [LARGE SCALE GENOMIC DNA]</scope>
    <source>
        <strain evidence="9">HC45</strain>
    </source>
</reference>
<dbReference type="AlphaFoldDB" id="A0A0K2SKD2"/>
<feature type="domain" description="Ribosome maturation factor RimM PRC barrel" evidence="7">
    <location>
        <begin position="99"/>
        <end position="164"/>
    </location>
</feature>